<organism evidence="4 5">
    <name type="scientific">Paenibacillus rhizosphaerae</name>
    <dbReference type="NCBI Taxonomy" id="297318"/>
    <lineage>
        <taxon>Bacteria</taxon>
        <taxon>Bacillati</taxon>
        <taxon>Bacillota</taxon>
        <taxon>Bacilli</taxon>
        <taxon>Bacillales</taxon>
        <taxon>Paenibacillaceae</taxon>
        <taxon>Paenibacillus</taxon>
    </lineage>
</organism>
<dbReference type="EMBL" id="MRTP01000008">
    <property type="protein sequence ID" value="OMF51871.1"/>
    <property type="molecule type" value="Genomic_DNA"/>
</dbReference>
<dbReference type="Proteomes" id="UP000187172">
    <property type="component" value="Unassembled WGS sequence"/>
</dbReference>
<accession>A0A1R1EJ79</accession>
<dbReference type="Gene3D" id="3.40.630.30">
    <property type="match status" value="1"/>
</dbReference>
<dbReference type="Pfam" id="PF00583">
    <property type="entry name" value="Acetyltransf_1"/>
    <property type="match status" value="1"/>
</dbReference>
<dbReference type="InterPro" id="IPR016181">
    <property type="entry name" value="Acyl_CoA_acyltransferase"/>
</dbReference>
<dbReference type="GO" id="GO:0005737">
    <property type="term" value="C:cytoplasm"/>
    <property type="evidence" value="ECO:0007669"/>
    <property type="project" value="TreeGrafter"/>
</dbReference>
<dbReference type="InterPro" id="IPR000182">
    <property type="entry name" value="GNAT_dom"/>
</dbReference>
<evidence type="ECO:0000259" key="3">
    <source>
        <dbReference type="PROSITE" id="PS51186"/>
    </source>
</evidence>
<proteinExistence type="predicted"/>
<comment type="caution">
    <text evidence="4">The sequence shown here is derived from an EMBL/GenBank/DDBJ whole genome shotgun (WGS) entry which is preliminary data.</text>
</comment>
<keyword evidence="2" id="KW-0012">Acyltransferase</keyword>
<keyword evidence="1" id="KW-0808">Transferase</keyword>
<evidence type="ECO:0000256" key="1">
    <source>
        <dbReference type="ARBA" id="ARBA00022679"/>
    </source>
</evidence>
<reference evidence="4 5" key="1">
    <citation type="submission" date="2016-11" db="EMBL/GenBank/DDBJ databases">
        <title>Paenibacillus species isolates.</title>
        <authorList>
            <person name="Beno S.M."/>
        </authorList>
    </citation>
    <scope>NUCLEOTIDE SEQUENCE [LARGE SCALE GENOMIC DNA]</scope>
    <source>
        <strain evidence="4 5">FSL R5-0378</strain>
    </source>
</reference>
<dbReference type="STRING" id="297318.BK138_23815"/>
<dbReference type="AlphaFoldDB" id="A0A1R1EJ79"/>
<dbReference type="CDD" id="cd04301">
    <property type="entry name" value="NAT_SF"/>
    <property type="match status" value="1"/>
</dbReference>
<dbReference type="SUPFAM" id="SSF55729">
    <property type="entry name" value="Acyl-CoA N-acyltransferases (Nat)"/>
    <property type="match status" value="1"/>
</dbReference>
<gene>
    <name evidence="4" type="ORF">BK138_23815</name>
</gene>
<dbReference type="RefSeq" id="WP_076173297.1">
    <property type="nucleotide sequence ID" value="NZ_MRTP01000008.1"/>
</dbReference>
<dbReference type="GO" id="GO:0008080">
    <property type="term" value="F:N-acetyltransferase activity"/>
    <property type="evidence" value="ECO:0007669"/>
    <property type="project" value="InterPro"/>
</dbReference>
<evidence type="ECO:0000313" key="5">
    <source>
        <dbReference type="Proteomes" id="UP000187172"/>
    </source>
</evidence>
<evidence type="ECO:0000256" key="2">
    <source>
        <dbReference type="ARBA" id="ARBA00023315"/>
    </source>
</evidence>
<keyword evidence="5" id="KW-1185">Reference proteome</keyword>
<protein>
    <recommendedName>
        <fullName evidence="3">N-acetyltransferase domain-containing protein</fullName>
    </recommendedName>
</protein>
<dbReference type="InterPro" id="IPR045039">
    <property type="entry name" value="NSI-like"/>
</dbReference>
<dbReference type="PROSITE" id="PS51186">
    <property type="entry name" value="GNAT"/>
    <property type="match status" value="1"/>
</dbReference>
<evidence type="ECO:0000313" key="4">
    <source>
        <dbReference type="EMBL" id="OMF51871.1"/>
    </source>
</evidence>
<dbReference type="PANTHER" id="PTHR43626">
    <property type="entry name" value="ACYL-COA N-ACYLTRANSFERASE"/>
    <property type="match status" value="1"/>
</dbReference>
<feature type="domain" description="N-acetyltransferase" evidence="3">
    <location>
        <begin position="4"/>
        <end position="144"/>
    </location>
</feature>
<sequence>MRPITVRTYQEKNIPAAQVKQLYDHLGWWPERTLADIESMLGSSIAVGAWDEDRLVGFVRAVSDGLFRAYIEDMGVHADYRKRGLGREIIGRITAELKNIHVVSLFCESGLVDFYQQTGYKPTRQVVMHKSHEAAKVTKGEKKDERA</sequence>
<dbReference type="PANTHER" id="PTHR43626:SF4">
    <property type="entry name" value="GCN5-RELATED N-ACETYLTRANSFERASE 2, CHLOROPLASTIC"/>
    <property type="match status" value="1"/>
</dbReference>
<name>A0A1R1EJ79_9BACL</name>